<evidence type="ECO:0000259" key="6">
    <source>
        <dbReference type="Pfam" id="PF03151"/>
    </source>
</evidence>
<evidence type="ECO:0000256" key="1">
    <source>
        <dbReference type="ARBA" id="ARBA00004141"/>
    </source>
</evidence>
<name>A0A1B6DWT4_9HEMI</name>
<dbReference type="Pfam" id="PF03151">
    <property type="entry name" value="TPT"/>
    <property type="match status" value="1"/>
</dbReference>
<evidence type="ECO:0000256" key="2">
    <source>
        <dbReference type="ARBA" id="ARBA00022692"/>
    </source>
</evidence>
<evidence type="ECO:0000313" key="7">
    <source>
        <dbReference type="EMBL" id="JAS30132.1"/>
    </source>
</evidence>
<feature type="transmembrane region" description="Helical" evidence="5">
    <location>
        <begin position="312"/>
        <end position="333"/>
    </location>
</feature>
<dbReference type="InterPro" id="IPR050186">
    <property type="entry name" value="TPT_transporter"/>
</dbReference>
<feature type="transmembrane region" description="Helical" evidence="5">
    <location>
        <begin position="59"/>
        <end position="76"/>
    </location>
</feature>
<organism evidence="7">
    <name type="scientific">Clastoptera arizonana</name>
    <name type="common">Arizona spittle bug</name>
    <dbReference type="NCBI Taxonomy" id="38151"/>
    <lineage>
        <taxon>Eukaryota</taxon>
        <taxon>Metazoa</taxon>
        <taxon>Ecdysozoa</taxon>
        <taxon>Arthropoda</taxon>
        <taxon>Hexapoda</taxon>
        <taxon>Insecta</taxon>
        <taxon>Pterygota</taxon>
        <taxon>Neoptera</taxon>
        <taxon>Paraneoptera</taxon>
        <taxon>Hemiptera</taxon>
        <taxon>Auchenorrhyncha</taxon>
        <taxon>Cercopoidea</taxon>
        <taxon>Clastopteridae</taxon>
        <taxon>Clastoptera</taxon>
    </lineage>
</organism>
<dbReference type="EMBL" id="GEDC01007166">
    <property type="protein sequence ID" value="JAS30132.1"/>
    <property type="molecule type" value="Transcribed_RNA"/>
</dbReference>
<feature type="transmembrane region" description="Helical" evidence="5">
    <location>
        <begin position="23"/>
        <end position="47"/>
    </location>
</feature>
<evidence type="ECO:0000256" key="4">
    <source>
        <dbReference type="ARBA" id="ARBA00023136"/>
    </source>
</evidence>
<feature type="transmembrane region" description="Helical" evidence="5">
    <location>
        <begin position="176"/>
        <end position="196"/>
    </location>
</feature>
<sequence>MAKLVIQQNNSHRDSQSYGKKGWWRMVIINLTFIIIYFILSIGLTFFQKWFFMGFKYPLSVVVCHLLIKYICSVVYRSIWQCANNRRRITLDWTDHLFRLAPIGIASGLDIGLSNWGIERIPVTLYTMTKSTTIVFILGFALLFKLEKKSWSVVVIVGLISCGLGMFTYRSSQFDSLGFSLVLFASFASGLRWTLIQFMMQRPELSLRHPIDMCYHVQPWMVFSVLPTAIIFEGASAVNGVDSTLVERNLTHAMNISFLVFIGAFVALAMELCEYNVVSRTSSLTLSIVGIIKEIFTLVLDAEWNGNQMTKLNFIGLLVLFGGIVSHVIHKALKTRAESSRIPGKNLDEASAHFLADDSSSDEENPNDDSSTEVLFSVLNSRDRYLSSLGWNQTDAKIEPMYFNELTPSLRKDK</sequence>
<keyword evidence="3 5" id="KW-1133">Transmembrane helix</keyword>
<keyword evidence="2 5" id="KW-0812">Transmembrane</keyword>
<feature type="transmembrane region" description="Helical" evidence="5">
    <location>
        <begin position="217"/>
        <end position="238"/>
    </location>
</feature>
<feature type="transmembrane region" description="Helical" evidence="5">
    <location>
        <begin position="97"/>
        <end position="118"/>
    </location>
</feature>
<keyword evidence="4 5" id="KW-0472">Membrane</keyword>
<dbReference type="AlphaFoldDB" id="A0A1B6DWT4"/>
<protein>
    <recommendedName>
        <fullName evidence="6">Sugar phosphate transporter domain-containing protein</fullName>
    </recommendedName>
</protein>
<feature type="transmembrane region" description="Helical" evidence="5">
    <location>
        <begin position="250"/>
        <end position="270"/>
    </location>
</feature>
<comment type="subcellular location">
    <subcellularLocation>
        <location evidence="1">Membrane</location>
        <topology evidence="1">Multi-pass membrane protein</topology>
    </subcellularLocation>
</comment>
<feature type="domain" description="Sugar phosphate transporter" evidence="6">
    <location>
        <begin position="32"/>
        <end position="324"/>
    </location>
</feature>
<evidence type="ECO:0000256" key="3">
    <source>
        <dbReference type="ARBA" id="ARBA00022989"/>
    </source>
</evidence>
<evidence type="ECO:0000256" key="5">
    <source>
        <dbReference type="SAM" id="Phobius"/>
    </source>
</evidence>
<accession>A0A1B6DWT4</accession>
<dbReference type="GO" id="GO:0016020">
    <property type="term" value="C:membrane"/>
    <property type="evidence" value="ECO:0007669"/>
    <property type="project" value="UniProtKB-SubCell"/>
</dbReference>
<reference evidence="7" key="1">
    <citation type="submission" date="2015-12" db="EMBL/GenBank/DDBJ databases">
        <title>De novo transcriptome assembly of four potential Pierce s Disease insect vectors from Arizona vineyards.</title>
        <authorList>
            <person name="Tassone E.E."/>
        </authorList>
    </citation>
    <scope>NUCLEOTIDE SEQUENCE</scope>
</reference>
<dbReference type="PANTHER" id="PTHR11132">
    <property type="entry name" value="SOLUTE CARRIER FAMILY 35"/>
    <property type="match status" value="1"/>
</dbReference>
<feature type="transmembrane region" description="Helical" evidence="5">
    <location>
        <begin position="282"/>
        <end position="300"/>
    </location>
</feature>
<proteinExistence type="predicted"/>
<gene>
    <name evidence="7" type="ORF">g.34893</name>
</gene>
<dbReference type="InterPro" id="IPR004853">
    <property type="entry name" value="Sugar_P_trans_dom"/>
</dbReference>
<feature type="transmembrane region" description="Helical" evidence="5">
    <location>
        <begin position="124"/>
        <end position="144"/>
    </location>
</feature>
<feature type="transmembrane region" description="Helical" evidence="5">
    <location>
        <begin position="151"/>
        <end position="170"/>
    </location>
</feature>